<dbReference type="Proteomes" id="UP000231791">
    <property type="component" value="Chromosome"/>
</dbReference>
<dbReference type="GeneID" id="49382307"/>
<feature type="region of interest" description="Disordered" evidence="1">
    <location>
        <begin position="1"/>
        <end position="57"/>
    </location>
</feature>
<organism evidence="2 3">
    <name type="scientific">Streptomyces lavendulae subsp. lavendulae</name>
    <dbReference type="NCBI Taxonomy" id="58340"/>
    <lineage>
        <taxon>Bacteria</taxon>
        <taxon>Bacillati</taxon>
        <taxon>Actinomycetota</taxon>
        <taxon>Actinomycetes</taxon>
        <taxon>Kitasatosporales</taxon>
        <taxon>Streptomycetaceae</taxon>
        <taxon>Streptomyces</taxon>
    </lineage>
</organism>
<evidence type="ECO:0000313" key="2">
    <source>
        <dbReference type="EMBL" id="ATZ23093.1"/>
    </source>
</evidence>
<feature type="compositionally biased region" description="Polar residues" evidence="1">
    <location>
        <begin position="47"/>
        <end position="57"/>
    </location>
</feature>
<evidence type="ECO:0000256" key="1">
    <source>
        <dbReference type="SAM" id="MobiDB-lite"/>
    </source>
</evidence>
<accession>A0A2K8PBH3</accession>
<dbReference type="KEGG" id="slx:SLAV_05940"/>
<name>A0A2K8PBH3_STRLA</name>
<dbReference type="RefSeq" id="WP_030229911.1">
    <property type="nucleotide sequence ID" value="NZ_CP024985.1"/>
</dbReference>
<keyword evidence="3" id="KW-1185">Reference proteome</keyword>
<gene>
    <name evidence="2" type="ORF">SLAV_05940</name>
</gene>
<reference evidence="2 3" key="1">
    <citation type="submission" date="2017-11" db="EMBL/GenBank/DDBJ databases">
        <title>Complete genome sequence of Streptomyces lavendulae subsp. lavendulae CCM 3239 (formerly 'Streptomyces aureofaciens CCM 3239'), the producer of the angucycline-type antibiotic auricin.</title>
        <authorList>
            <person name="Busche T."/>
            <person name="Novakova R."/>
            <person name="Al'Dilaimi A."/>
            <person name="Homerova D."/>
            <person name="Feckova L."/>
            <person name="Rezuchova B."/>
            <person name="Mingyar E."/>
            <person name="Csolleiova D."/>
            <person name="Bekeova C."/>
            <person name="Winkler A."/>
            <person name="Sevcikova B."/>
            <person name="Kalinowski J."/>
            <person name="Kormanec J."/>
            <person name="Ruckert C."/>
        </authorList>
    </citation>
    <scope>NUCLEOTIDE SEQUENCE [LARGE SCALE GENOMIC DNA]</scope>
    <source>
        <strain evidence="2 3">CCM 3239</strain>
    </source>
</reference>
<protein>
    <submittedName>
        <fullName evidence="2">Uncharacterized protein</fullName>
    </submittedName>
</protein>
<dbReference type="EMBL" id="CP024985">
    <property type="protein sequence ID" value="ATZ23093.1"/>
    <property type="molecule type" value="Genomic_DNA"/>
</dbReference>
<proteinExistence type="predicted"/>
<sequence length="71" mass="7598">MSSPRLPRRTPGETNTQYAAAVAPYTETDASSPSGRRSLPRAAEAFRTQQGDPASWSSAQWDAFLDLGGAQ</sequence>
<dbReference type="OrthoDB" id="4246261at2"/>
<dbReference type="AlphaFoldDB" id="A0A2K8PBH3"/>
<evidence type="ECO:0000313" key="3">
    <source>
        <dbReference type="Proteomes" id="UP000231791"/>
    </source>
</evidence>